<keyword evidence="5" id="KW-0732">Signal</keyword>
<reference evidence="7 10" key="1">
    <citation type="journal article" date="2015" name="Science">
        <title>Genetic determinants of in vivo fitness and diet responsiveness in multiple human gut Bacteroides.</title>
        <authorList>
            <person name="Wu M."/>
            <person name="McNulty N.P."/>
            <person name="Rodionov D.A."/>
            <person name="Khoroshkin M.S."/>
            <person name="Griffin N.W."/>
            <person name="Cheng J."/>
            <person name="Latreille P."/>
            <person name="Kerstetter R.A."/>
            <person name="Terrapon N."/>
            <person name="Henrissat B."/>
            <person name="Osterman A.L."/>
            <person name="Gordon J.I."/>
        </authorList>
    </citation>
    <scope>NUCLEOTIDE SEQUENCE [LARGE SCALE GENOMIC DNA]</scope>
    <source>
        <strain evidence="7 10">WH2</strain>
    </source>
</reference>
<comment type="similarity">
    <text evidence="1">Belongs to the sulfatase family.</text>
</comment>
<feature type="signal peptide" evidence="5">
    <location>
        <begin position="1"/>
        <end position="23"/>
    </location>
</feature>
<evidence type="ECO:0000313" key="9">
    <source>
        <dbReference type="EMBL" id="RGS38521.1"/>
    </source>
</evidence>
<dbReference type="PATRIC" id="fig|246787.4.peg.2407"/>
<evidence type="ECO:0000313" key="8">
    <source>
        <dbReference type="EMBL" id="KAA5413570.1"/>
    </source>
</evidence>
<dbReference type="KEGG" id="bcel:BcellWH2_02345"/>
<reference evidence="9 11" key="2">
    <citation type="submission" date="2018-08" db="EMBL/GenBank/DDBJ databases">
        <title>A genome reference for cultivated species of the human gut microbiota.</title>
        <authorList>
            <person name="Zou Y."/>
            <person name="Xue W."/>
            <person name="Luo G."/>
        </authorList>
    </citation>
    <scope>NUCLEOTIDE SEQUENCE [LARGE SCALE GENOMIC DNA]</scope>
    <source>
        <strain evidence="9 11">AF22-3AC</strain>
    </source>
</reference>
<dbReference type="Proteomes" id="UP000448877">
    <property type="component" value="Unassembled WGS sequence"/>
</dbReference>
<evidence type="ECO:0000256" key="2">
    <source>
        <dbReference type="ARBA" id="ARBA00022801"/>
    </source>
</evidence>
<dbReference type="Pfam" id="PF00884">
    <property type="entry name" value="Sulfatase"/>
    <property type="match status" value="1"/>
</dbReference>
<gene>
    <name evidence="7" type="ORF">BcellWH2_02345</name>
    <name evidence="9" type="ORF">DWX97_05915</name>
    <name evidence="8" type="ORF">F2Y81_22580</name>
</gene>
<evidence type="ECO:0000313" key="11">
    <source>
        <dbReference type="Proteomes" id="UP000283341"/>
    </source>
</evidence>
<name>A0A0P0GBE6_9BACE</name>
<feature type="region of interest" description="Disordered" evidence="4">
    <location>
        <begin position="372"/>
        <end position="394"/>
    </location>
</feature>
<dbReference type="AlphaFoldDB" id="A0A0P0GBE6"/>
<evidence type="ECO:0000313" key="7">
    <source>
        <dbReference type="EMBL" id="ALJ59585.1"/>
    </source>
</evidence>
<evidence type="ECO:0000313" key="10">
    <source>
        <dbReference type="Proteomes" id="UP000061809"/>
    </source>
</evidence>
<dbReference type="Gene3D" id="3.40.720.10">
    <property type="entry name" value="Alkaline Phosphatase, subunit A"/>
    <property type="match status" value="1"/>
</dbReference>
<dbReference type="CDD" id="cd16027">
    <property type="entry name" value="SGSH"/>
    <property type="match status" value="1"/>
</dbReference>
<dbReference type="PANTHER" id="PTHR42693">
    <property type="entry name" value="ARYLSULFATASE FAMILY MEMBER"/>
    <property type="match status" value="1"/>
</dbReference>
<dbReference type="RefSeq" id="WP_081679757.1">
    <property type="nucleotide sequence ID" value="NZ_CP012801.1"/>
</dbReference>
<evidence type="ECO:0000259" key="6">
    <source>
        <dbReference type="Pfam" id="PF00884"/>
    </source>
</evidence>
<accession>A0A0P0GBE6</accession>
<comment type="PTM">
    <text evidence="3">The conversion to 3-oxoalanine (also known as C-formylglycine, FGly), of a serine or cysteine residue in prokaryotes and of a cysteine residue in eukaryotes, is critical for catalytic activity.</text>
</comment>
<feature type="domain" description="Sulfatase N-terminal" evidence="6">
    <location>
        <begin position="34"/>
        <end position="303"/>
    </location>
</feature>
<dbReference type="InterPro" id="IPR050738">
    <property type="entry name" value="Sulfatase"/>
</dbReference>
<dbReference type="SUPFAM" id="SSF53649">
    <property type="entry name" value="Alkaline phosphatase-like"/>
    <property type="match status" value="1"/>
</dbReference>
<sequence length="509" mass="57760">MRKLFNYGCAAIASSLVVGNAVAQSQKRMDKDRPNLFLFIADDWSAPHAGVYGDKTVKTPAIDYVAQNGVTFMNAYCAAPTSTSSRAAVLTGRYSHALQAAGNLWSMFPKDIKTYTSTLSDNGYEVGYTKKGWGPGVYEEGAWAENPAGNYSDNLKKFVQKAQSESKPFCFWYGSKYPHRPYEKGKGEENGIDPRTVEVPAYLPDNMETRIDISDYYYAVERMDYELHEALKILKESGELSNTLIIITSDNGMPFPRAKASLYDSGTNMPFIVMWADKINPGQVSQELVSLTDIAPTFLEAAGLDIPQNVHGKSLLPYLMRNEPLNREFINGGRERHGYKARANHGGYPVRTVRTGDYLLIRNFRPDRWPSGDPVNPYNNERGYGDVDGSPTKNYMIDRKDDPDMNPYFKRAFDKRPEYELFNVKKDPYQFVNLANDKAYAKILKKMKQKMDRWMKETEDPRAISDTDIWDTYPYYGKGGVADGKGNVKKAEREKKGNKKRRILKIEQE</sequence>
<dbReference type="GO" id="GO:0004065">
    <property type="term" value="F:arylsulfatase activity"/>
    <property type="evidence" value="ECO:0007669"/>
    <property type="project" value="UniProtKB-EC"/>
</dbReference>
<evidence type="ECO:0000256" key="1">
    <source>
        <dbReference type="ARBA" id="ARBA00008779"/>
    </source>
</evidence>
<dbReference type="EC" id="3.1.6.1" evidence="7"/>
<evidence type="ECO:0000256" key="3">
    <source>
        <dbReference type="PIRSR" id="PIRSR600917-52"/>
    </source>
</evidence>
<evidence type="ECO:0000256" key="4">
    <source>
        <dbReference type="SAM" id="MobiDB-lite"/>
    </source>
</evidence>
<feature type="region of interest" description="Disordered" evidence="4">
    <location>
        <begin position="483"/>
        <end position="509"/>
    </location>
</feature>
<organism evidence="7 10">
    <name type="scientific">Bacteroides cellulosilyticus</name>
    <dbReference type="NCBI Taxonomy" id="246787"/>
    <lineage>
        <taxon>Bacteria</taxon>
        <taxon>Pseudomonadati</taxon>
        <taxon>Bacteroidota</taxon>
        <taxon>Bacteroidia</taxon>
        <taxon>Bacteroidales</taxon>
        <taxon>Bacteroidaceae</taxon>
        <taxon>Bacteroides</taxon>
    </lineage>
</organism>
<protein>
    <submittedName>
        <fullName evidence="7 8">Sulfatase</fullName>
        <ecNumber evidence="7">3.1.6.1</ecNumber>
    </submittedName>
    <submittedName>
        <fullName evidence="9">Heparan N-sulfatase</fullName>
    </submittedName>
</protein>
<keyword evidence="2 7" id="KW-0378">Hydrolase</keyword>
<dbReference type="PANTHER" id="PTHR42693:SF53">
    <property type="entry name" value="ENDO-4-O-SULFATASE"/>
    <property type="match status" value="1"/>
</dbReference>
<dbReference type="GeneID" id="66306296"/>
<dbReference type="InterPro" id="IPR000917">
    <property type="entry name" value="Sulfatase_N"/>
</dbReference>
<evidence type="ECO:0000256" key="5">
    <source>
        <dbReference type="SAM" id="SignalP"/>
    </source>
</evidence>
<reference evidence="8 12" key="3">
    <citation type="journal article" date="2019" name="Nat. Med.">
        <title>A library of human gut bacterial isolates paired with longitudinal multiomics data enables mechanistic microbiome research.</title>
        <authorList>
            <person name="Poyet M."/>
            <person name="Groussin M."/>
            <person name="Gibbons S.M."/>
            <person name="Avila-Pacheco J."/>
            <person name="Jiang X."/>
            <person name="Kearney S.M."/>
            <person name="Perrotta A.R."/>
            <person name="Berdy B."/>
            <person name="Zhao S."/>
            <person name="Lieberman T.D."/>
            <person name="Swanson P.K."/>
            <person name="Smith M."/>
            <person name="Roesemann S."/>
            <person name="Alexander J.E."/>
            <person name="Rich S.A."/>
            <person name="Livny J."/>
            <person name="Vlamakis H."/>
            <person name="Clish C."/>
            <person name="Bullock K."/>
            <person name="Deik A."/>
            <person name="Scott J."/>
            <person name="Pierce K.A."/>
            <person name="Xavier R.J."/>
            <person name="Alm E.J."/>
        </authorList>
    </citation>
    <scope>NUCLEOTIDE SEQUENCE [LARGE SCALE GENOMIC DNA]</scope>
    <source>
        <strain evidence="8 12">BIOML-A6</strain>
    </source>
</reference>
<dbReference type="EMBL" id="VVYV01000050">
    <property type="protein sequence ID" value="KAA5413570.1"/>
    <property type="molecule type" value="Genomic_DNA"/>
</dbReference>
<dbReference type="InterPro" id="IPR017850">
    <property type="entry name" value="Alkaline_phosphatase_core_sf"/>
</dbReference>
<evidence type="ECO:0000313" key="12">
    <source>
        <dbReference type="Proteomes" id="UP000448877"/>
    </source>
</evidence>
<dbReference type="Proteomes" id="UP000061809">
    <property type="component" value="Chromosome"/>
</dbReference>
<dbReference type="EMBL" id="QRVJ01000003">
    <property type="protein sequence ID" value="RGS38521.1"/>
    <property type="molecule type" value="Genomic_DNA"/>
</dbReference>
<proteinExistence type="inferred from homology"/>
<dbReference type="EMBL" id="CP012801">
    <property type="protein sequence ID" value="ALJ59585.1"/>
    <property type="molecule type" value="Genomic_DNA"/>
</dbReference>
<feature type="chain" id="PRO_5041597377" evidence="5">
    <location>
        <begin position="24"/>
        <end position="509"/>
    </location>
</feature>
<feature type="modified residue" description="3-oxoalanine (Ser)" evidence="3">
    <location>
        <position position="82"/>
    </location>
</feature>
<dbReference type="Proteomes" id="UP000283341">
    <property type="component" value="Unassembled WGS sequence"/>
</dbReference>